<sequence length="344" mass="39130">MLKQQEKHDGSTTTRVADSYKDHRVTMKTLQQLLLNYEVINNVEFMICEKRIEDNKSREKKMQGFGNSDFGSASAPPNQSRSSRSIGGGFQEKNPWLETMKLFDFYPKLDDSVPMQKTVYGGVITAICMIFTMFLLCSELYYYTFPIRDHSLKVDVTRGNRLLINIDIHFPSLICSDINVESIDGIDGRPIKDASYQIVRERLDRNGVVIDPSNPPPGFFECVSCRLPANSKYAVLYPQRCCNKCDDLREFYRTNKIPQHYADQSPQCMISDPEAEDEGCRIYGTLWVQKMKGDIHILAGIRPGYNAPGIYFKYDLSPLMIEVDQSSKPFVELVTSVCAIGGDI</sequence>
<comment type="caution">
    <text evidence="9">The sequence shown here is derived from an EMBL/GenBank/DDBJ whole genome shotgun (WGS) entry which is preliminary data.</text>
</comment>
<dbReference type="PANTHER" id="PTHR10984:SF29">
    <property type="entry name" value="ENDOPLASMIC RETICULUM-GOLGI INTERMEDIATE COMPARTMENT PROTEIN"/>
    <property type="match status" value="1"/>
</dbReference>
<evidence type="ECO:0000256" key="2">
    <source>
        <dbReference type="ARBA" id="ARBA00022692"/>
    </source>
</evidence>
<evidence type="ECO:0000256" key="5">
    <source>
        <dbReference type="SAM" id="MobiDB-lite"/>
    </source>
</evidence>
<organism evidence="9 10">
    <name type="scientific">Heterostelium pallidum (strain ATCC 26659 / Pp 5 / PN500)</name>
    <name type="common">Cellular slime mold</name>
    <name type="synonym">Polysphondylium pallidum</name>
    <dbReference type="NCBI Taxonomy" id="670386"/>
    <lineage>
        <taxon>Eukaryota</taxon>
        <taxon>Amoebozoa</taxon>
        <taxon>Evosea</taxon>
        <taxon>Eumycetozoa</taxon>
        <taxon>Dictyostelia</taxon>
        <taxon>Acytosteliales</taxon>
        <taxon>Acytosteliaceae</taxon>
        <taxon>Heterostelium</taxon>
    </lineage>
</organism>
<name>D3BBM7_HETP5</name>
<dbReference type="EMBL" id="ADBJ01000026">
    <property type="protein sequence ID" value="EFA81060.1"/>
    <property type="molecule type" value="Genomic_DNA"/>
</dbReference>
<evidence type="ECO:0000259" key="8">
    <source>
        <dbReference type="Pfam" id="PF13850"/>
    </source>
</evidence>
<evidence type="ECO:0000256" key="1">
    <source>
        <dbReference type="ARBA" id="ARBA00004370"/>
    </source>
</evidence>
<feature type="transmembrane region" description="Helical" evidence="6">
    <location>
        <begin position="118"/>
        <end position="143"/>
    </location>
</feature>
<dbReference type="GO" id="GO:0030134">
    <property type="term" value="C:COPII-coated ER to Golgi transport vesicle"/>
    <property type="evidence" value="ECO:0007669"/>
    <property type="project" value="TreeGrafter"/>
</dbReference>
<dbReference type="GO" id="GO:0016020">
    <property type="term" value="C:membrane"/>
    <property type="evidence" value="ECO:0007669"/>
    <property type="project" value="UniProtKB-SubCell"/>
</dbReference>
<dbReference type="InParanoid" id="D3BBM7"/>
<dbReference type="InterPro" id="IPR039542">
    <property type="entry name" value="Erv_N"/>
</dbReference>
<evidence type="ECO:0000256" key="3">
    <source>
        <dbReference type="ARBA" id="ARBA00022989"/>
    </source>
</evidence>
<feature type="domain" description="Endoplasmic reticulum vesicle transporter C-terminal" evidence="7">
    <location>
        <begin position="307"/>
        <end position="342"/>
    </location>
</feature>
<dbReference type="InterPro" id="IPR045888">
    <property type="entry name" value="Erv"/>
</dbReference>
<dbReference type="Pfam" id="PF13850">
    <property type="entry name" value="ERGIC_N"/>
    <property type="match status" value="1"/>
</dbReference>
<protein>
    <submittedName>
        <fullName evidence="9">DUF1692 family protein</fullName>
    </submittedName>
</protein>
<dbReference type="AlphaFoldDB" id="D3BBM7"/>
<reference evidence="9 10" key="1">
    <citation type="journal article" date="2011" name="Genome Res.">
        <title>Phylogeny-wide analysis of social amoeba genomes highlights ancient origins for complex intercellular communication.</title>
        <authorList>
            <person name="Heidel A.J."/>
            <person name="Lawal H.M."/>
            <person name="Felder M."/>
            <person name="Schilde C."/>
            <person name="Helps N.R."/>
            <person name="Tunggal B."/>
            <person name="Rivero F."/>
            <person name="John U."/>
            <person name="Schleicher M."/>
            <person name="Eichinger L."/>
            <person name="Platzer M."/>
            <person name="Noegel A.A."/>
            <person name="Schaap P."/>
            <person name="Gloeckner G."/>
        </authorList>
    </citation>
    <scope>NUCLEOTIDE SEQUENCE [LARGE SCALE GENOMIC DNA]</scope>
    <source>
        <strain evidence="10">ATCC 26659 / Pp 5 / PN500</strain>
    </source>
</reference>
<keyword evidence="10" id="KW-1185">Reference proteome</keyword>
<dbReference type="InterPro" id="IPR012936">
    <property type="entry name" value="Erv_C"/>
</dbReference>
<dbReference type="Pfam" id="PF07970">
    <property type="entry name" value="COPIIcoated_ERV"/>
    <property type="match status" value="2"/>
</dbReference>
<proteinExistence type="predicted"/>
<feature type="compositionally biased region" description="Polar residues" evidence="5">
    <location>
        <begin position="65"/>
        <end position="85"/>
    </location>
</feature>
<evidence type="ECO:0000313" key="9">
    <source>
        <dbReference type="EMBL" id="EFA81060.1"/>
    </source>
</evidence>
<feature type="domain" description="Endoplasmic reticulum vesicle transporter N-terminal" evidence="8">
    <location>
        <begin position="100"/>
        <end position="185"/>
    </location>
</feature>
<dbReference type="Proteomes" id="UP000001396">
    <property type="component" value="Unassembled WGS sequence"/>
</dbReference>
<accession>D3BBM7</accession>
<comment type="subcellular location">
    <subcellularLocation>
        <location evidence="1">Membrane</location>
    </subcellularLocation>
</comment>
<feature type="domain" description="Endoplasmic reticulum vesicle transporter C-terminal" evidence="7">
    <location>
        <begin position="239"/>
        <end position="300"/>
    </location>
</feature>
<dbReference type="GeneID" id="31361380"/>
<evidence type="ECO:0000259" key="7">
    <source>
        <dbReference type="Pfam" id="PF07970"/>
    </source>
</evidence>
<keyword evidence="2 6" id="KW-0812">Transmembrane</keyword>
<dbReference type="RefSeq" id="XP_020433178.1">
    <property type="nucleotide sequence ID" value="XM_020576766.1"/>
</dbReference>
<evidence type="ECO:0000256" key="4">
    <source>
        <dbReference type="ARBA" id="ARBA00023136"/>
    </source>
</evidence>
<dbReference type="STRING" id="670386.D3BBM7"/>
<dbReference type="OMA" id="VEFMICE"/>
<keyword evidence="4 6" id="KW-0472">Membrane</keyword>
<dbReference type="GO" id="GO:0005783">
    <property type="term" value="C:endoplasmic reticulum"/>
    <property type="evidence" value="ECO:0007669"/>
    <property type="project" value="TreeGrafter"/>
</dbReference>
<keyword evidence="3 6" id="KW-1133">Transmembrane helix</keyword>
<evidence type="ECO:0000313" key="10">
    <source>
        <dbReference type="Proteomes" id="UP000001396"/>
    </source>
</evidence>
<evidence type="ECO:0000256" key="6">
    <source>
        <dbReference type="SAM" id="Phobius"/>
    </source>
</evidence>
<dbReference type="PANTHER" id="PTHR10984">
    <property type="entry name" value="ENDOPLASMIC RETICULUM-GOLGI INTERMEDIATE COMPARTMENT PROTEIN"/>
    <property type="match status" value="1"/>
</dbReference>
<gene>
    <name evidence="9" type="ORF">PPL_05896</name>
</gene>
<feature type="region of interest" description="Disordered" evidence="5">
    <location>
        <begin position="58"/>
        <end position="92"/>
    </location>
</feature>